<dbReference type="SUPFAM" id="SSF47954">
    <property type="entry name" value="Cyclin-like"/>
    <property type="match status" value="2"/>
</dbReference>
<keyword evidence="4" id="KW-0396">Initiation factor</keyword>
<keyword evidence="4" id="KW-0648">Protein biosynthesis</keyword>
<dbReference type="Gene3D" id="1.10.472.170">
    <property type="match status" value="1"/>
</dbReference>
<organism evidence="4">
    <name type="scientific">Faunusvirus sp</name>
    <dbReference type="NCBI Taxonomy" id="2487766"/>
    <lineage>
        <taxon>Viruses</taxon>
        <taxon>Varidnaviria</taxon>
        <taxon>Bamfordvirae</taxon>
        <taxon>Nucleocytoviricota</taxon>
        <taxon>Megaviricetes</taxon>
        <taxon>Imitervirales</taxon>
        <taxon>Mimiviridae</taxon>
    </lineage>
</organism>
<evidence type="ECO:0000256" key="1">
    <source>
        <dbReference type="ARBA" id="ARBA00023015"/>
    </source>
</evidence>
<reference evidence="4" key="1">
    <citation type="submission" date="2018-10" db="EMBL/GenBank/DDBJ databases">
        <title>Hidden diversity of soil giant viruses.</title>
        <authorList>
            <person name="Schulz F."/>
            <person name="Alteio L."/>
            <person name="Goudeau D."/>
            <person name="Ryan E.M."/>
            <person name="Malmstrom R.R."/>
            <person name="Blanchard J."/>
            <person name="Woyke T."/>
        </authorList>
    </citation>
    <scope>NUCLEOTIDE SEQUENCE</scope>
    <source>
        <strain evidence="4">FNV1</strain>
    </source>
</reference>
<evidence type="ECO:0000259" key="3">
    <source>
        <dbReference type="Pfam" id="PF00382"/>
    </source>
</evidence>
<dbReference type="InterPro" id="IPR000812">
    <property type="entry name" value="TFIIB"/>
</dbReference>
<dbReference type="GO" id="GO:0017025">
    <property type="term" value="F:TBP-class protein binding"/>
    <property type="evidence" value="ECO:0007669"/>
    <property type="project" value="InterPro"/>
</dbReference>
<dbReference type="SUPFAM" id="SSF57783">
    <property type="entry name" value="Zinc beta-ribbon"/>
    <property type="match status" value="1"/>
</dbReference>
<dbReference type="Pfam" id="PF00382">
    <property type="entry name" value="TFIIB"/>
    <property type="match status" value="2"/>
</dbReference>
<keyword evidence="2" id="KW-0804">Transcription</keyword>
<gene>
    <name evidence="4" type="ORF">Faunusvirus15_16</name>
</gene>
<evidence type="ECO:0000313" key="4">
    <source>
        <dbReference type="EMBL" id="AYV79465.1"/>
    </source>
</evidence>
<dbReference type="InterPro" id="IPR013150">
    <property type="entry name" value="TFIIB_cyclin"/>
</dbReference>
<feature type="domain" description="Transcription factor TFIIB cyclin-like" evidence="3">
    <location>
        <begin position="137"/>
        <end position="230"/>
    </location>
</feature>
<dbReference type="PANTHER" id="PTHR11618">
    <property type="entry name" value="TRANSCRIPTION INITIATION FACTOR IIB-RELATED"/>
    <property type="match status" value="1"/>
</dbReference>
<dbReference type="CDD" id="cd00043">
    <property type="entry name" value="CYCLIN_SF"/>
    <property type="match status" value="1"/>
</dbReference>
<dbReference type="PRINTS" id="PR00685">
    <property type="entry name" value="TIFACTORIIB"/>
</dbReference>
<accession>A0A3G4ZX44</accession>
<sequence length="360" mass="40741">MSVTTLKFEQLDRNNSTKTAINHQYDSMWDDILPNLPNNAPSIKSVKKNTCPNCKLDTLISKSHKGCSECTNCGATIYDQLDRTPDWSSFDDGKGSARCGGPINFLLPKSSLGTSIGGNNSKIKKLQSWGQMPYKERRLYEVFQDIDHRCKRHNFPKSIIDNAKIFYKRIKECKHSNGEHKGKYIINRGLNESGIIAACAYFGAKKQKYPRTPKEISVIFDLTPEEVRFGCKKYLEIMEIDENSLCDIIPTIASDYIERYANKLKVAKQYIQIAVKVADNINKLDLSSDHQTISVAASCILIVSNVYELGLSKKMVAAAFDISDVTLSKTHKNLVKYEKILVSDELMEKVLKKIDHLKIR</sequence>
<dbReference type="EMBL" id="MK072146">
    <property type="protein sequence ID" value="AYV79465.1"/>
    <property type="molecule type" value="Genomic_DNA"/>
</dbReference>
<dbReference type="PANTHER" id="PTHR11618:SF13">
    <property type="entry name" value="TRANSCRIPTION INITIATION FACTOR IIB"/>
    <property type="match status" value="1"/>
</dbReference>
<feature type="domain" description="Transcription factor TFIIB cyclin-like" evidence="3">
    <location>
        <begin position="253"/>
        <end position="336"/>
    </location>
</feature>
<dbReference type="Gene3D" id="1.10.472.10">
    <property type="entry name" value="Cyclin-like"/>
    <property type="match status" value="1"/>
</dbReference>
<dbReference type="GO" id="GO:0070897">
    <property type="term" value="P:transcription preinitiation complex assembly"/>
    <property type="evidence" value="ECO:0007669"/>
    <property type="project" value="InterPro"/>
</dbReference>
<proteinExistence type="predicted"/>
<name>A0A3G4ZX44_9VIRU</name>
<dbReference type="InterPro" id="IPR036915">
    <property type="entry name" value="Cyclin-like_sf"/>
</dbReference>
<dbReference type="GO" id="GO:0097550">
    <property type="term" value="C:transcription preinitiation complex"/>
    <property type="evidence" value="ECO:0007669"/>
    <property type="project" value="TreeGrafter"/>
</dbReference>
<protein>
    <submittedName>
        <fullName evidence="4">Transcription initiation factor IIB</fullName>
    </submittedName>
</protein>
<evidence type="ECO:0000256" key="2">
    <source>
        <dbReference type="ARBA" id="ARBA00023163"/>
    </source>
</evidence>
<keyword evidence="1" id="KW-0805">Transcription regulation</keyword>